<accession>I2GSE5</accession>
<protein>
    <submittedName>
        <fullName evidence="1">Uncharacterized protein</fullName>
    </submittedName>
</protein>
<comment type="caution">
    <text evidence="1">The sequence shown here is derived from an EMBL/GenBank/DDBJ whole genome shotgun (WGS) entry which is preliminary data.</text>
</comment>
<evidence type="ECO:0000313" key="2">
    <source>
        <dbReference type="Proteomes" id="UP000009309"/>
    </source>
</evidence>
<name>I2GSE5_9BACT</name>
<keyword evidence="2" id="KW-1185">Reference proteome</keyword>
<organism evidence="1 2">
    <name type="scientific">Fibrisoma limi BUZ 3</name>
    <dbReference type="NCBI Taxonomy" id="1185876"/>
    <lineage>
        <taxon>Bacteria</taxon>
        <taxon>Pseudomonadati</taxon>
        <taxon>Bacteroidota</taxon>
        <taxon>Cytophagia</taxon>
        <taxon>Cytophagales</taxon>
        <taxon>Spirosomataceae</taxon>
        <taxon>Fibrisoma</taxon>
    </lineage>
</organism>
<evidence type="ECO:0000313" key="1">
    <source>
        <dbReference type="EMBL" id="CCH56824.1"/>
    </source>
</evidence>
<reference evidence="1 2" key="1">
    <citation type="journal article" date="2012" name="J. Bacteriol.">
        <title>Genome Sequence of the Filamentous Bacterium Fibrisoma limi BUZ 3T.</title>
        <authorList>
            <person name="Filippini M."/>
            <person name="Qi W."/>
            <person name="Jaenicke S."/>
            <person name="Goesmann A."/>
            <person name="Smits T.H."/>
            <person name="Bagheri H.C."/>
        </authorList>
    </citation>
    <scope>NUCLEOTIDE SEQUENCE [LARGE SCALE GENOMIC DNA]</scope>
    <source>
        <strain evidence="2">BUZ 3T</strain>
    </source>
</reference>
<dbReference type="Proteomes" id="UP000009309">
    <property type="component" value="Unassembled WGS sequence"/>
</dbReference>
<dbReference type="AlphaFoldDB" id="I2GSE5"/>
<gene>
    <name evidence="1" type="ORF">BN8_06211</name>
</gene>
<dbReference type="EMBL" id="CAIT01000010">
    <property type="protein sequence ID" value="CCH56824.1"/>
    <property type="molecule type" value="Genomic_DNA"/>
</dbReference>
<proteinExistence type="predicted"/>
<sequence length="44" mass="5061">MKKVLQPMTSKVGYYVSHIITKDPGEFARVFCLQQYFFGDSDGK</sequence>